<evidence type="ECO:0000256" key="5">
    <source>
        <dbReference type="SAM" id="Phobius"/>
    </source>
</evidence>
<accession>A0A1M4TVU9</accession>
<dbReference type="InterPro" id="IPR000412">
    <property type="entry name" value="ABC_2_transport"/>
</dbReference>
<dbReference type="PANTHER" id="PTHR43229:SF6">
    <property type="entry name" value="ABC-TYPE MULTIDRUG TRANSPORT SYSTEM, PERMEASE COMPONENT"/>
    <property type="match status" value="1"/>
</dbReference>
<sequence>MTGTLKTIYAIGKKEVTEMIRYRDWIISLIIWPLIFPLMYILSALGLSGPDKSGLKEFTEITGISDYIGFIVIGAMVYMIVNLTMWNFGTFLRMEQQRGTLESLWICPIKRFNILLGGGVFNMLLSLLYVAVSMIEYSLIYNINFTGNIFQWVILFLVLIPGILGFGAAFASLVLWLKEANVAVMFARGLVMIFCGLSFPIVVMPQWMQYISKIFPFTFGINAAREVMLNNRSLFDVREDILWCLISGFIYFLIGRILFYFVEKKVKTEGSLERF</sequence>
<dbReference type="AlphaFoldDB" id="A0A1M4TVU9"/>
<evidence type="ECO:0000256" key="2">
    <source>
        <dbReference type="ARBA" id="ARBA00022692"/>
    </source>
</evidence>
<evidence type="ECO:0000313" key="8">
    <source>
        <dbReference type="Proteomes" id="UP000184035"/>
    </source>
</evidence>
<feature type="transmembrane region" description="Helical" evidence="5">
    <location>
        <begin position="152"/>
        <end position="177"/>
    </location>
</feature>
<feature type="transmembrane region" description="Helical" evidence="5">
    <location>
        <begin position="67"/>
        <end position="92"/>
    </location>
</feature>
<dbReference type="PROSITE" id="PS51012">
    <property type="entry name" value="ABC_TM2"/>
    <property type="match status" value="1"/>
</dbReference>
<dbReference type="GO" id="GO:0043190">
    <property type="term" value="C:ATP-binding cassette (ABC) transporter complex"/>
    <property type="evidence" value="ECO:0007669"/>
    <property type="project" value="InterPro"/>
</dbReference>
<feature type="transmembrane region" description="Helical" evidence="5">
    <location>
        <begin position="112"/>
        <end position="132"/>
    </location>
</feature>
<gene>
    <name evidence="7" type="ORF">SAMN05443638_103148</name>
</gene>
<evidence type="ECO:0000256" key="1">
    <source>
        <dbReference type="ARBA" id="ARBA00004141"/>
    </source>
</evidence>
<dbReference type="GO" id="GO:0140359">
    <property type="term" value="F:ABC-type transporter activity"/>
    <property type="evidence" value="ECO:0007669"/>
    <property type="project" value="InterPro"/>
</dbReference>
<dbReference type="InterPro" id="IPR051784">
    <property type="entry name" value="Nod_factor_ABC_transporter"/>
</dbReference>
<keyword evidence="3 5" id="KW-1133">Transmembrane helix</keyword>
<dbReference type="PANTHER" id="PTHR43229">
    <property type="entry name" value="NODULATION PROTEIN J"/>
    <property type="match status" value="1"/>
</dbReference>
<dbReference type="Pfam" id="PF12698">
    <property type="entry name" value="ABC2_membrane_3"/>
    <property type="match status" value="1"/>
</dbReference>
<name>A0A1M4TVU9_9CLOT</name>
<keyword evidence="2 5" id="KW-0812">Transmembrane</keyword>
<feature type="transmembrane region" description="Helical" evidence="5">
    <location>
        <begin position="189"/>
        <end position="208"/>
    </location>
</feature>
<keyword evidence="4 5" id="KW-0472">Membrane</keyword>
<feature type="transmembrane region" description="Helical" evidence="5">
    <location>
        <begin position="25"/>
        <end position="47"/>
    </location>
</feature>
<dbReference type="InterPro" id="IPR013525">
    <property type="entry name" value="ABC2_TM"/>
</dbReference>
<evidence type="ECO:0000259" key="6">
    <source>
        <dbReference type="PROSITE" id="PS51012"/>
    </source>
</evidence>
<dbReference type="InterPro" id="IPR047817">
    <property type="entry name" value="ABC2_TM_bact-type"/>
</dbReference>
<organism evidence="7 8">
    <name type="scientific">Clostridium fallax</name>
    <dbReference type="NCBI Taxonomy" id="1533"/>
    <lineage>
        <taxon>Bacteria</taxon>
        <taxon>Bacillati</taxon>
        <taxon>Bacillota</taxon>
        <taxon>Clostridia</taxon>
        <taxon>Eubacteriales</taxon>
        <taxon>Clostridiaceae</taxon>
        <taxon>Clostridium</taxon>
    </lineage>
</organism>
<feature type="transmembrane region" description="Helical" evidence="5">
    <location>
        <begin position="240"/>
        <end position="262"/>
    </location>
</feature>
<protein>
    <submittedName>
        <fullName evidence="7">ABC-2 type transport system permease protein</fullName>
    </submittedName>
</protein>
<dbReference type="RefSeq" id="WP_072892841.1">
    <property type="nucleotide sequence ID" value="NZ_FQVM01000003.1"/>
</dbReference>
<dbReference type="STRING" id="1533.SAMN05443638_103148"/>
<comment type="subcellular location">
    <subcellularLocation>
        <location evidence="1">Membrane</location>
        <topology evidence="1">Multi-pass membrane protein</topology>
    </subcellularLocation>
</comment>
<dbReference type="EMBL" id="FQVM01000003">
    <property type="protein sequence ID" value="SHE48546.1"/>
    <property type="molecule type" value="Genomic_DNA"/>
</dbReference>
<dbReference type="Proteomes" id="UP000184035">
    <property type="component" value="Unassembled WGS sequence"/>
</dbReference>
<keyword evidence="8" id="KW-1185">Reference proteome</keyword>
<dbReference type="PIRSF" id="PIRSF006648">
    <property type="entry name" value="DrrB"/>
    <property type="match status" value="1"/>
</dbReference>
<reference evidence="7 8" key="1">
    <citation type="submission" date="2016-11" db="EMBL/GenBank/DDBJ databases">
        <authorList>
            <person name="Jaros S."/>
            <person name="Januszkiewicz K."/>
            <person name="Wedrychowicz H."/>
        </authorList>
    </citation>
    <scope>NUCLEOTIDE SEQUENCE [LARGE SCALE GENOMIC DNA]</scope>
    <source>
        <strain evidence="7 8">DSM 2631</strain>
    </source>
</reference>
<proteinExistence type="predicted"/>
<feature type="domain" description="ABC transmembrane type-2" evidence="6">
    <location>
        <begin position="28"/>
        <end position="262"/>
    </location>
</feature>
<dbReference type="OrthoDB" id="1414986at2"/>
<evidence type="ECO:0000256" key="3">
    <source>
        <dbReference type="ARBA" id="ARBA00022989"/>
    </source>
</evidence>
<evidence type="ECO:0000313" key="7">
    <source>
        <dbReference type="EMBL" id="SHE48546.1"/>
    </source>
</evidence>
<evidence type="ECO:0000256" key="4">
    <source>
        <dbReference type="ARBA" id="ARBA00023136"/>
    </source>
</evidence>